<organism evidence="3 4">
    <name type="scientific">Latimeria chalumnae</name>
    <name type="common">Coelacanth</name>
    <dbReference type="NCBI Taxonomy" id="7897"/>
    <lineage>
        <taxon>Eukaryota</taxon>
        <taxon>Metazoa</taxon>
        <taxon>Chordata</taxon>
        <taxon>Craniata</taxon>
        <taxon>Vertebrata</taxon>
        <taxon>Euteleostomi</taxon>
        <taxon>Coelacanthiformes</taxon>
        <taxon>Coelacanthidae</taxon>
        <taxon>Latimeria</taxon>
    </lineage>
</organism>
<proteinExistence type="predicted"/>
<dbReference type="Proteomes" id="UP000008672">
    <property type="component" value="Unassembled WGS sequence"/>
</dbReference>
<name>H3A7F3_LATCH</name>
<dbReference type="AlphaFoldDB" id="H3A7F3"/>
<protein>
    <recommendedName>
        <fullName evidence="2">HAT C-terminal dimerisation domain-containing protein</fullName>
    </recommendedName>
</protein>
<evidence type="ECO:0000256" key="1">
    <source>
        <dbReference type="SAM" id="MobiDB-lite"/>
    </source>
</evidence>
<dbReference type="InterPro" id="IPR012337">
    <property type="entry name" value="RNaseH-like_sf"/>
</dbReference>
<dbReference type="InParanoid" id="H3A7F3"/>
<reference evidence="3" key="2">
    <citation type="submission" date="2025-08" db="UniProtKB">
        <authorList>
            <consortium name="Ensembl"/>
        </authorList>
    </citation>
    <scope>IDENTIFICATION</scope>
</reference>
<feature type="compositionally biased region" description="Basic and acidic residues" evidence="1">
    <location>
        <begin position="14"/>
        <end position="24"/>
    </location>
</feature>
<dbReference type="HOGENOM" id="CLU_013265_2_0_1"/>
<dbReference type="GeneTree" id="ENSGT00940000164322"/>
<dbReference type="SUPFAM" id="SSF53098">
    <property type="entry name" value="Ribonuclease H-like"/>
    <property type="match status" value="1"/>
</dbReference>
<evidence type="ECO:0000313" key="4">
    <source>
        <dbReference type="Proteomes" id="UP000008672"/>
    </source>
</evidence>
<dbReference type="EMBL" id="AFYH01162097">
    <property type="status" value="NOT_ANNOTATED_CDS"/>
    <property type="molecule type" value="Genomic_DNA"/>
</dbReference>
<dbReference type="OMA" id="LITHETG"/>
<dbReference type="Ensembl" id="ENSLACT00000005623.1">
    <property type="protein sequence ID" value="ENSLACP00000005574.1"/>
    <property type="gene ID" value="ENSLACG00000004954.1"/>
</dbReference>
<accession>H3A7F3</accession>
<feature type="region of interest" description="Disordered" evidence="1">
    <location>
        <begin position="10"/>
        <end position="31"/>
    </location>
</feature>
<dbReference type="eggNOG" id="ENOG502SM20">
    <property type="taxonomic scope" value="Eukaryota"/>
</dbReference>
<reference evidence="3" key="3">
    <citation type="submission" date="2025-09" db="UniProtKB">
        <authorList>
            <consortium name="Ensembl"/>
        </authorList>
    </citation>
    <scope>IDENTIFICATION</scope>
</reference>
<feature type="domain" description="HAT C-terminal dimerisation" evidence="2">
    <location>
        <begin position="483"/>
        <end position="534"/>
    </location>
</feature>
<dbReference type="InterPro" id="IPR008906">
    <property type="entry name" value="HATC_C_dom"/>
</dbReference>
<dbReference type="Pfam" id="PF05699">
    <property type="entry name" value="Dimer_Tnp_hAT"/>
    <property type="match status" value="1"/>
</dbReference>
<evidence type="ECO:0000313" key="3">
    <source>
        <dbReference type="Ensembl" id="ENSLACP00000005574.1"/>
    </source>
</evidence>
<dbReference type="PANTHER" id="PTHR37162">
    <property type="entry name" value="HAT FAMILY DIMERISATION DOMAINCONTAINING PROTEIN-RELATED"/>
    <property type="match status" value="1"/>
</dbReference>
<reference evidence="4" key="1">
    <citation type="submission" date="2011-08" db="EMBL/GenBank/DDBJ databases">
        <title>The draft genome of Latimeria chalumnae.</title>
        <authorList>
            <person name="Di Palma F."/>
            <person name="Alfoldi J."/>
            <person name="Johnson J."/>
            <person name="Berlin A."/>
            <person name="Gnerre S."/>
            <person name="Jaffe D."/>
            <person name="MacCallum I."/>
            <person name="Young S."/>
            <person name="Walker B.J."/>
            <person name="Lander E."/>
            <person name="Lindblad-Toh K."/>
        </authorList>
    </citation>
    <scope>NUCLEOTIDE SEQUENCE [LARGE SCALE GENOMIC DNA]</scope>
    <source>
        <strain evidence="4">Wild caught</strain>
    </source>
</reference>
<keyword evidence="4" id="KW-1185">Reference proteome</keyword>
<dbReference type="PANTHER" id="PTHR37162:SF1">
    <property type="entry name" value="BED-TYPE DOMAIN-CONTAINING PROTEIN"/>
    <property type="match status" value="1"/>
</dbReference>
<dbReference type="GO" id="GO:0046983">
    <property type="term" value="F:protein dimerization activity"/>
    <property type="evidence" value="ECO:0007669"/>
    <property type="project" value="InterPro"/>
</dbReference>
<evidence type="ECO:0000259" key="2">
    <source>
        <dbReference type="Pfam" id="PF05699"/>
    </source>
</evidence>
<sequence length="572" mass="65298">ICRISVSCASGGKNDVKRHPESKNHLSNRKAAENSQSLKNVFVTEKEAFSVIKAETMFANFVAQHNLPFAIADHFTKMVPIMFPDSSIAKKYASRKTKTTQLVKGGLTPNLDDEVAEKCRNQPFGLMCDESNDQGNDKDFVLLVRLYNEEEMAVKTRFLDMLTCNIGSAENLFNCLDESFRKRGISWNNVVAYNSDNASVVKGRKNSVYSRIVQRQPNVVDMGCICHLANLTVGAALKTFLLPVEDLLVDIYHNFHHSAKRKEEYKEFQKFTNIDPLKILKHCLTRWLSLQKCIGRTLQQWPALQAYFNSHEDMEKMGQLLADPEMRLYFKFLQFILVPLAPFNTAFQSEDIKLATMHSNTVDIQGDLNIGNDARVLLITHETGRHFFKSVRRFFETVTKKMLRTFPIEDQLLNDIDHIVSKGKAQTVINVAKRFPQVIQEKELDKLIEEFTDYQLTEPGELPSKEKLDLYWGKVSQMKAAGEPRFPTLSSLMKTLLVIPHSNASSERTFSMIRQIDTDFRGDLGKDTIHSLLSCKINNDRCCHDTMLSTKALRDCKSPIWSYNQNHSSKAC</sequence>